<reference evidence="2 3" key="1">
    <citation type="journal article" date="2010" name="J. Virol.">
        <title>Familial relationships in hyperthermo- and acidophilic archaeal viruses.</title>
        <authorList>
            <person name="Happonen L.J."/>
            <person name="Redder P."/>
            <person name="Peng X."/>
            <person name="Reigstad L.J."/>
            <person name="Prangishvili D."/>
            <person name="Butcher S.J."/>
        </authorList>
    </citation>
    <scope>NUCLEOTIDE SEQUENCE [LARGE SCALE GENOMIC DNA]</scope>
</reference>
<gene>
    <name evidence="2" type="ORF">STIV2_B140</name>
</gene>
<dbReference type="OrthoDB" id="37316at10239"/>
<evidence type="ECO:0000259" key="1">
    <source>
        <dbReference type="Pfam" id="PF01402"/>
    </source>
</evidence>
<proteinExistence type="predicted"/>
<sequence>MKMERVILIYYSNKDSNLETMNLKLNFGKVRKISETEYELEVYLTTTVSFKIKREIIRIIEEIAKKKGMTISDLIRQALAEISEIKEIKSLGTGRVVSFRIKEHQLKEIDELARQRGVTRTDIIHSKLYAYLKKEGVIIG</sequence>
<dbReference type="GeneID" id="9086708"/>
<dbReference type="EMBL" id="GU080336">
    <property type="protein sequence ID" value="ADF27761.1"/>
    <property type="molecule type" value="Genomic_DNA"/>
</dbReference>
<organism evidence="2 3">
    <name type="scientific">Sulfolobus turreted icosahedral virus 2</name>
    <dbReference type="NCBI Taxonomy" id="754004"/>
    <lineage>
        <taxon>Viruses</taxon>
        <taxon>Varidnaviria</taxon>
        <taxon>Abadenavirae</taxon>
        <taxon>Produgelaviricota</taxon>
        <taxon>Belvinaviricetes</taxon>
        <taxon>Belfryvirales</taxon>
        <taxon>Turriviridae</taxon>
        <taxon>Alphaturrivirus</taxon>
        <taxon>Alphaturrivirus hveragerdiense</taxon>
    </lineage>
</organism>
<accession>D5IEY9</accession>
<feature type="domain" description="Ribbon-helix-helix protein CopG" evidence="1">
    <location>
        <begin position="48"/>
        <end position="81"/>
    </location>
</feature>
<protein>
    <recommendedName>
        <fullName evidence="1">Ribbon-helix-helix protein CopG domain-containing protein</fullName>
    </recommendedName>
</protein>
<name>D5IEY9_9VIRU</name>
<dbReference type="RefSeq" id="YP_003591096.1">
    <property type="nucleotide sequence ID" value="NC_014099.1"/>
</dbReference>
<dbReference type="InterPro" id="IPR002145">
    <property type="entry name" value="CopG"/>
</dbReference>
<dbReference type="Pfam" id="PF01402">
    <property type="entry name" value="RHH_1"/>
    <property type="match status" value="1"/>
</dbReference>
<dbReference type="GO" id="GO:0006355">
    <property type="term" value="P:regulation of DNA-templated transcription"/>
    <property type="evidence" value="ECO:0007669"/>
    <property type="project" value="InterPro"/>
</dbReference>
<evidence type="ECO:0000313" key="3">
    <source>
        <dbReference type="Proteomes" id="UP000008240"/>
    </source>
</evidence>
<keyword evidence="3" id="KW-1185">Reference proteome</keyword>
<dbReference type="Proteomes" id="UP000008240">
    <property type="component" value="Segment"/>
</dbReference>
<evidence type="ECO:0000313" key="2">
    <source>
        <dbReference type="EMBL" id="ADF27761.1"/>
    </source>
</evidence>
<dbReference type="KEGG" id="vg:9086708"/>